<dbReference type="InterPro" id="IPR050778">
    <property type="entry name" value="Cueball_EGF_LRP_Nidogen"/>
</dbReference>
<dbReference type="InterPro" id="IPR009030">
    <property type="entry name" value="Growth_fac_rcpt_cys_sf"/>
</dbReference>
<dbReference type="SUPFAM" id="SSF63825">
    <property type="entry name" value="YWTD domain"/>
    <property type="match status" value="2"/>
</dbReference>
<dbReference type="SMART" id="SM00179">
    <property type="entry name" value="EGF_CA"/>
    <property type="match status" value="2"/>
</dbReference>
<comment type="subcellular location">
    <subcellularLocation>
        <location evidence="1">Membrane</location>
        <topology evidence="1">Single-pass type I membrane protein</topology>
    </subcellularLocation>
</comment>
<dbReference type="SUPFAM" id="SSF57184">
    <property type="entry name" value="Growth factor receptor domain"/>
    <property type="match status" value="1"/>
</dbReference>
<evidence type="ECO:0000256" key="1">
    <source>
        <dbReference type="ARBA" id="ARBA00004479"/>
    </source>
</evidence>
<keyword evidence="6" id="KW-0677">Repeat</keyword>
<evidence type="ECO:0000256" key="4">
    <source>
        <dbReference type="ARBA" id="ARBA00022692"/>
    </source>
</evidence>
<accession>A0AAD9PER6</accession>
<dbReference type="EMBL" id="JAODUO010000013">
    <property type="protein sequence ID" value="KAK2193430.1"/>
    <property type="molecule type" value="Genomic_DNA"/>
</dbReference>
<dbReference type="AlphaFoldDB" id="A0AAD9PER6"/>
<dbReference type="FunFam" id="2.120.10.30:FF:000241">
    <property type="entry name" value="Low-density lipoprotein receptor-related protein 6"/>
    <property type="match status" value="1"/>
</dbReference>
<dbReference type="GO" id="GO:0005509">
    <property type="term" value="F:calcium ion binding"/>
    <property type="evidence" value="ECO:0007669"/>
    <property type="project" value="InterPro"/>
</dbReference>
<gene>
    <name evidence="16" type="ORF">NP493_13g11015</name>
</gene>
<keyword evidence="17" id="KW-1185">Reference proteome</keyword>
<feature type="repeat" description="LDL-receptor class B" evidence="13">
    <location>
        <begin position="299"/>
        <end position="341"/>
    </location>
</feature>
<evidence type="ECO:0000313" key="16">
    <source>
        <dbReference type="EMBL" id="KAK2193430.1"/>
    </source>
</evidence>
<sequence>MSGSVLVTCVWLVFVAPPPFSCKWNEWKCPAPPPFSCKWNEWKCPAPPPFSCKWNEWKCPGDMCLAGVCSTPPFSCKWNEWKCPGDMCLHPHPSAASGMSGSVLVTCVWLLFVAPPPSAASGMSGSVLVTCVWLLFVAPPPFSCKWNEWKCPAPPPFSCKWNEWKCPVPPPFSCKWNEWKCPAPPPFSCKWNEWKCPGDMRVCINRTNKNECDPPGLCSQTCTNTKGSYKCDCAGGYTLMPNRHTCKVAANDSAPFLVVANRKRLLKMNLQQDMAVQFTDIASATMKNVISVDVDMATETIYWGDAGNDKIYSSRLDGRNETVVIDSGVDVPEALAVDWVARNLYWTDYRLETIEVATLAGEHRVILFANNITNPRALALDPRQGDRTVIVSEKVYWPNALTLDLPAKRVYFIDAWLDYIGYCNYDGTGRYEFVRHPFGMVVFEDWVFWTDHSGSSVNKCNKFKCNNQTVVRNRVKQPFAIAVYHTAIQPAAKNPCRTRPCSHLCLLSPVTASGYSCACPVGMTLGTDTRSCVTKNTEFLMLVNRRQIAGIPFTSQPDDEGFGETFVSVVGVSNIIDFDYDSSKNYIYWIEVTRDGGRVKFDGTNKTPVVPEAFLNTPSALAIDWVSRNLYWASKTASTIEVMSLDSPLHYRKVVLRHTGKDTGVASPVAMCVDPIRGVLYWLDEGGPGMSPSTHALCLSVVCCTGWRRWTGGVTLHPRPVSVCSVLYWLDEGGPGVSPSTHALCLSVVDADELAGLCCTGWMKVDGGVTLHPRPVSVCSVLYWLDEGGPGVSPSTHALCLSVVCCTGWTKCAVLAGRRWTGGVTLHPRPVSVCSVLYWLDEGGPGVPRKVASANLDGSESKILVKDDLTHLDFLTLDVNAQTLYWSEGHAGKVSRSLWAPGGS</sequence>
<feature type="repeat" description="LDL-receptor class B" evidence="13">
    <location>
        <begin position="585"/>
        <end position="627"/>
    </location>
</feature>
<dbReference type="Proteomes" id="UP001209878">
    <property type="component" value="Unassembled WGS sequence"/>
</dbReference>
<evidence type="ECO:0000256" key="12">
    <source>
        <dbReference type="PROSITE-ProRule" id="PRU00076"/>
    </source>
</evidence>
<keyword evidence="7" id="KW-1133">Transmembrane helix</keyword>
<dbReference type="Pfam" id="PF00058">
    <property type="entry name" value="Ldl_recept_b"/>
    <property type="match status" value="2"/>
</dbReference>
<dbReference type="PROSITE" id="PS00010">
    <property type="entry name" value="ASX_HYDROXYL"/>
    <property type="match status" value="1"/>
</dbReference>
<proteinExistence type="predicted"/>
<evidence type="ECO:0000256" key="6">
    <source>
        <dbReference type="ARBA" id="ARBA00022737"/>
    </source>
</evidence>
<feature type="disulfide bond" evidence="12">
    <location>
        <begin position="212"/>
        <end position="222"/>
    </location>
</feature>
<evidence type="ECO:0000256" key="11">
    <source>
        <dbReference type="ARBA" id="ARBA00023180"/>
    </source>
</evidence>
<dbReference type="PROSITE" id="PS51120">
    <property type="entry name" value="LDLRB"/>
    <property type="match status" value="3"/>
</dbReference>
<keyword evidence="10" id="KW-0675">Receptor</keyword>
<dbReference type="GO" id="GO:0006897">
    <property type="term" value="P:endocytosis"/>
    <property type="evidence" value="ECO:0007669"/>
    <property type="project" value="UniProtKB-KW"/>
</dbReference>
<keyword evidence="3" id="KW-0254">Endocytosis</keyword>
<evidence type="ECO:0000256" key="8">
    <source>
        <dbReference type="ARBA" id="ARBA00023136"/>
    </source>
</evidence>
<comment type="caution">
    <text evidence="12">Lacks conserved residue(s) required for the propagation of feature annotation.</text>
</comment>
<dbReference type="SMART" id="SM00135">
    <property type="entry name" value="LY"/>
    <property type="match status" value="7"/>
</dbReference>
<dbReference type="Gene3D" id="2.10.25.10">
    <property type="entry name" value="Laminin"/>
    <property type="match status" value="1"/>
</dbReference>
<dbReference type="PROSITE" id="PS01186">
    <property type="entry name" value="EGF_2"/>
    <property type="match status" value="1"/>
</dbReference>
<dbReference type="PANTHER" id="PTHR46513:SF13">
    <property type="entry name" value="EGF-LIKE DOMAIN-CONTAINING PROTEIN"/>
    <property type="match status" value="1"/>
</dbReference>
<evidence type="ECO:0000256" key="9">
    <source>
        <dbReference type="ARBA" id="ARBA00023157"/>
    </source>
</evidence>
<feature type="chain" id="PRO_5042113259" description="EGF-like domain-containing protein" evidence="14">
    <location>
        <begin position="22"/>
        <end position="904"/>
    </location>
</feature>
<feature type="repeat" description="LDL-receptor class B" evidence="13">
    <location>
        <begin position="342"/>
        <end position="384"/>
    </location>
</feature>
<dbReference type="InterPro" id="IPR000152">
    <property type="entry name" value="EGF-type_Asp/Asn_hydroxyl_site"/>
</dbReference>
<evidence type="ECO:0000256" key="10">
    <source>
        <dbReference type="ARBA" id="ARBA00023170"/>
    </source>
</evidence>
<keyword evidence="2 12" id="KW-0245">EGF-like domain</keyword>
<keyword evidence="9 12" id="KW-1015">Disulfide bond</keyword>
<dbReference type="InterPro" id="IPR000742">
    <property type="entry name" value="EGF"/>
</dbReference>
<feature type="signal peptide" evidence="14">
    <location>
        <begin position="1"/>
        <end position="21"/>
    </location>
</feature>
<dbReference type="FunFam" id="2.10.25.10:FF:000009">
    <property type="entry name" value="Low-density lipoprotein receptor isoform 1"/>
    <property type="match status" value="1"/>
</dbReference>
<keyword evidence="4" id="KW-0812">Transmembrane</keyword>
<keyword evidence="11" id="KW-0325">Glycoprotein</keyword>
<keyword evidence="8" id="KW-0472">Membrane</keyword>
<evidence type="ECO:0000256" key="14">
    <source>
        <dbReference type="SAM" id="SignalP"/>
    </source>
</evidence>
<dbReference type="CDD" id="cd00054">
    <property type="entry name" value="EGF_CA"/>
    <property type="match status" value="1"/>
</dbReference>
<protein>
    <recommendedName>
        <fullName evidence="15">EGF-like domain-containing protein</fullName>
    </recommendedName>
</protein>
<feature type="domain" description="EGF-like" evidence="15">
    <location>
        <begin position="208"/>
        <end position="247"/>
    </location>
</feature>
<dbReference type="InterPro" id="IPR000033">
    <property type="entry name" value="LDLR_classB_rpt"/>
</dbReference>
<organism evidence="16 17">
    <name type="scientific">Ridgeia piscesae</name>
    <name type="common">Tubeworm</name>
    <dbReference type="NCBI Taxonomy" id="27915"/>
    <lineage>
        <taxon>Eukaryota</taxon>
        <taxon>Metazoa</taxon>
        <taxon>Spiralia</taxon>
        <taxon>Lophotrochozoa</taxon>
        <taxon>Annelida</taxon>
        <taxon>Polychaeta</taxon>
        <taxon>Sedentaria</taxon>
        <taxon>Canalipalpata</taxon>
        <taxon>Sabellida</taxon>
        <taxon>Siboglinidae</taxon>
        <taxon>Ridgeia</taxon>
    </lineage>
</organism>
<dbReference type="SMART" id="SM00181">
    <property type="entry name" value="EGF"/>
    <property type="match status" value="2"/>
</dbReference>
<evidence type="ECO:0000256" key="13">
    <source>
        <dbReference type="PROSITE-ProRule" id="PRU00461"/>
    </source>
</evidence>
<dbReference type="Gene3D" id="2.120.10.30">
    <property type="entry name" value="TolB, C-terminal domain"/>
    <property type="match status" value="4"/>
</dbReference>
<evidence type="ECO:0000256" key="3">
    <source>
        <dbReference type="ARBA" id="ARBA00022583"/>
    </source>
</evidence>
<evidence type="ECO:0000313" key="17">
    <source>
        <dbReference type="Proteomes" id="UP001209878"/>
    </source>
</evidence>
<reference evidence="16" key="1">
    <citation type="journal article" date="2023" name="Mol. Biol. Evol.">
        <title>Third-Generation Sequencing Reveals the Adaptive Role of the Epigenome in Three Deep-Sea Polychaetes.</title>
        <authorList>
            <person name="Perez M."/>
            <person name="Aroh O."/>
            <person name="Sun Y."/>
            <person name="Lan Y."/>
            <person name="Juniper S.K."/>
            <person name="Young C.R."/>
            <person name="Angers B."/>
            <person name="Qian P.Y."/>
        </authorList>
    </citation>
    <scope>NUCLEOTIDE SEQUENCE</scope>
    <source>
        <strain evidence="16">R07B-5</strain>
    </source>
</reference>
<name>A0AAD9PER6_RIDPI</name>
<comment type="caution">
    <text evidence="16">The sequence shown here is derived from an EMBL/GenBank/DDBJ whole genome shotgun (WGS) entry which is preliminary data.</text>
</comment>
<dbReference type="InterPro" id="IPR018097">
    <property type="entry name" value="EGF_Ca-bd_CS"/>
</dbReference>
<evidence type="ECO:0000256" key="5">
    <source>
        <dbReference type="ARBA" id="ARBA00022729"/>
    </source>
</evidence>
<evidence type="ECO:0000256" key="2">
    <source>
        <dbReference type="ARBA" id="ARBA00022536"/>
    </source>
</evidence>
<evidence type="ECO:0000259" key="15">
    <source>
        <dbReference type="PROSITE" id="PS50026"/>
    </source>
</evidence>
<dbReference type="InterPro" id="IPR011042">
    <property type="entry name" value="6-blade_b-propeller_TolB-like"/>
</dbReference>
<dbReference type="InterPro" id="IPR001881">
    <property type="entry name" value="EGF-like_Ca-bd_dom"/>
</dbReference>
<dbReference type="PANTHER" id="PTHR46513">
    <property type="entry name" value="VITELLOGENIN RECEPTOR-LIKE PROTEIN-RELATED-RELATED"/>
    <property type="match status" value="1"/>
</dbReference>
<evidence type="ECO:0000256" key="7">
    <source>
        <dbReference type="ARBA" id="ARBA00022989"/>
    </source>
</evidence>
<dbReference type="GO" id="GO:0016020">
    <property type="term" value="C:membrane"/>
    <property type="evidence" value="ECO:0007669"/>
    <property type="project" value="UniProtKB-SubCell"/>
</dbReference>
<dbReference type="SUPFAM" id="SSF57196">
    <property type="entry name" value="EGF/Laminin"/>
    <property type="match status" value="1"/>
</dbReference>
<keyword evidence="5 14" id="KW-0732">Signal</keyword>
<dbReference type="PROSITE" id="PS01187">
    <property type="entry name" value="EGF_CA"/>
    <property type="match status" value="1"/>
</dbReference>
<dbReference type="PROSITE" id="PS50026">
    <property type="entry name" value="EGF_3"/>
    <property type="match status" value="1"/>
</dbReference>